<dbReference type="Proteomes" id="UP000765509">
    <property type="component" value="Unassembled WGS sequence"/>
</dbReference>
<sequence length="291" mass="32928">MEPLGPFRPKSNEAKRGQSTSPQGQVGTPEPNFSPNLNIPKMAKKDPRTQIGQFQHMASGNHQRPPAQFQQGFPSIQGKTSPSSMYPVPKDPGMSPSPSPISKEVFSVIKSCNPWKLPEDYSRTPTTWPCRSRCNQLVSQQSKQSLLAIMQQMTQIMANVLRPPAIKTLYMTAPECFDGTQPFKVRIYIQSFQLIFHNYQANFSEDRKKALYGTSFLIGRASKWIEPYLSNLTNKDPEYLLKNLESFESQVFTLFGDPNEVIKAETELDVLRMKECGHLLLYIADFRSLAS</sequence>
<feature type="region of interest" description="Disordered" evidence="1">
    <location>
        <begin position="1"/>
        <end position="100"/>
    </location>
</feature>
<evidence type="ECO:0000313" key="3">
    <source>
        <dbReference type="Proteomes" id="UP000765509"/>
    </source>
</evidence>
<proteinExistence type="predicted"/>
<gene>
    <name evidence="2" type="ORF">O181_024168</name>
</gene>
<reference evidence="2" key="1">
    <citation type="submission" date="2021-03" db="EMBL/GenBank/DDBJ databases">
        <title>Draft genome sequence of rust myrtle Austropuccinia psidii MF-1, a brazilian biotype.</title>
        <authorList>
            <person name="Quecine M.C."/>
            <person name="Pachon D.M.R."/>
            <person name="Bonatelli M.L."/>
            <person name="Correr F.H."/>
            <person name="Franceschini L.M."/>
            <person name="Leite T.F."/>
            <person name="Margarido G.R.A."/>
            <person name="Almeida C.A."/>
            <person name="Ferrarezi J.A."/>
            <person name="Labate C.A."/>
        </authorList>
    </citation>
    <scope>NUCLEOTIDE SEQUENCE</scope>
    <source>
        <strain evidence="2">MF-1</strain>
    </source>
</reference>
<keyword evidence="3" id="KW-1185">Reference proteome</keyword>
<evidence type="ECO:0000256" key="1">
    <source>
        <dbReference type="SAM" id="MobiDB-lite"/>
    </source>
</evidence>
<evidence type="ECO:0008006" key="4">
    <source>
        <dbReference type="Google" id="ProtNLM"/>
    </source>
</evidence>
<dbReference type="AlphaFoldDB" id="A0A9Q3CK88"/>
<accession>A0A9Q3CK88</accession>
<dbReference type="EMBL" id="AVOT02007693">
    <property type="protein sequence ID" value="MBW0484453.1"/>
    <property type="molecule type" value="Genomic_DNA"/>
</dbReference>
<evidence type="ECO:0000313" key="2">
    <source>
        <dbReference type="EMBL" id="MBW0484453.1"/>
    </source>
</evidence>
<comment type="caution">
    <text evidence="2">The sequence shown here is derived from an EMBL/GenBank/DDBJ whole genome shotgun (WGS) entry which is preliminary data.</text>
</comment>
<feature type="compositionally biased region" description="Polar residues" evidence="1">
    <location>
        <begin position="50"/>
        <end position="84"/>
    </location>
</feature>
<protein>
    <recommendedName>
        <fullName evidence="4">DUF4939 domain-containing protein</fullName>
    </recommendedName>
</protein>
<name>A0A9Q3CK88_9BASI</name>
<dbReference type="OrthoDB" id="2266810at2759"/>
<feature type="compositionally biased region" description="Polar residues" evidence="1">
    <location>
        <begin position="17"/>
        <end position="37"/>
    </location>
</feature>
<organism evidence="2 3">
    <name type="scientific">Austropuccinia psidii MF-1</name>
    <dbReference type="NCBI Taxonomy" id="1389203"/>
    <lineage>
        <taxon>Eukaryota</taxon>
        <taxon>Fungi</taxon>
        <taxon>Dikarya</taxon>
        <taxon>Basidiomycota</taxon>
        <taxon>Pucciniomycotina</taxon>
        <taxon>Pucciniomycetes</taxon>
        <taxon>Pucciniales</taxon>
        <taxon>Sphaerophragmiaceae</taxon>
        <taxon>Austropuccinia</taxon>
    </lineage>
</organism>